<gene>
    <name evidence="1" type="ORF">UFOPK1650_00797</name>
</gene>
<sequence length="149" mass="16271">MFRYRKQLTLGLVVVLILSLAASLFSGVMTSSTEEVETKSCQESDFRAVQTLVQNQAFAFRAQNVSGAYAYFSNNFQADIDKEKFSLIVGTNYPMLLSGGTLAFGECREISIGFAQAVTLTGDSGSHRLIYFISKADGPIKVEGITVEE</sequence>
<dbReference type="Pfam" id="PF16156">
    <property type="entry name" value="DUF4864"/>
    <property type="match status" value="1"/>
</dbReference>
<dbReference type="AlphaFoldDB" id="A0A6J6EIJ0"/>
<dbReference type="EMBL" id="CAEZTJ010000121">
    <property type="protein sequence ID" value="CAB4572758.1"/>
    <property type="molecule type" value="Genomic_DNA"/>
</dbReference>
<protein>
    <submittedName>
        <fullName evidence="1">Unannotated protein</fullName>
    </submittedName>
</protein>
<reference evidence="1" key="1">
    <citation type="submission" date="2020-05" db="EMBL/GenBank/DDBJ databases">
        <authorList>
            <person name="Chiriac C."/>
            <person name="Salcher M."/>
            <person name="Ghai R."/>
            <person name="Kavagutti S V."/>
        </authorList>
    </citation>
    <scope>NUCLEOTIDE SEQUENCE</scope>
</reference>
<accession>A0A6J6EIJ0</accession>
<evidence type="ECO:0000313" key="1">
    <source>
        <dbReference type="EMBL" id="CAB4572758.1"/>
    </source>
</evidence>
<dbReference type="InterPro" id="IPR032347">
    <property type="entry name" value="DUF4864"/>
</dbReference>
<organism evidence="1">
    <name type="scientific">freshwater metagenome</name>
    <dbReference type="NCBI Taxonomy" id="449393"/>
    <lineage>
        <taxon>unclassified sequences</taxon>
        <taxon>metagenomes</taxon>
        <taxon>ecological metagenomes</taxon>
    </lineage>
</organism>
<name>A0A6J6EIJ0_9ZZZZ</name>
<proteinExistence type="predicted"/>